<protein>
    <submittedName>
        <fullName evidence="2">Uncharacterized protein</fullName>
    </submittedName>
</protein>
<proteinExistence type="predicted"/>
<feature type="region of interest" description="Disordered" evidence="1">
    <location>
        <begin position="69"/>
        <end position="91"/>
    </location>
</feature>
<organism evidence="2 3">
    <name type="scientific">Protopolystoma xenopodis</name>
    <dbReference type="NCBI Taxonomy" id="117903"/>
    <lineage>
        <taxon>Eukaryota</taxon>
        <taxon>Metazoa</taxon>
        <taxon>Spiralia</taxon>
        <taxon>Lophotrochozoa</taxon>
        <taxon>Platyhelminthes</taxon>
        <taxon>Monogenea</taxon>
        <taxon>Polyopisthocotylea</taxon>
        <taxon>Polystomatidea</taxon>
        <taxon>Polystomatidae</taxon>
        <taxon>Protopolystoma</taxon>
    </lineage>
</organism>
<dbReference type="Proteomes" id="UP000784294">
    <property type="component" value="Unassembled WGS sequence"/>
</dbReference>
<evidence type="ECO:0000313" key="2">
    <source>
        <dbReference type="EMBL" id="VEL31710.1"/>
    </source>
</evidence>
<evidence type="ECO:0000256" key="1">
    <source>
        <dbReference type="SAM" id="MobiDB-lite"/>
    </source>
</evidence>
<name>A0A3S5CS04_9PLAT</name>
<accession>A0A3S5CS04</accession>
<dbReference type="AlphaFoldDB" id="A0A3S5CS04"/>
<reference evidence="2" key="1">
    <citation type="submission" date="2018-11" db="EMBL/GenBank/DDBJ databases">
        <authorList>
            <consortium name="Pathogen Informatics"/>
        </authorList>
    </citation>
    <scope>NUCLEOTIDE SEQUENCE</scope>
</reference>
<keyword evidence="3" id="KW-1185">Reference proteome</keyword>
<sequence length="149" mass="16210">MDTFAPQFAIIVPPQEPPSVDILNWNIGRETLRPAVKTVGPAGQHVLAPRTDEMVKKDRLAYPPSVHMQLESQPAPAPGLASPHPSGRYPASGYHPRRFVGREIDSRPFANPATPALSPTWTPSQWDSQAKARPVEKAQVQAVLILGIA</sequence>
<evidence type="ECO:0000313" key="3">
    <source>
        <dbReference type="Proteomes" id="UP000784294"/>
    </source>
</evidence>
<dbReference type="EMBL" id="CAAALY010125554">
    <property type="protein sequence ID" value="VEL31710.1"/>
    <property type="molecule type" value="Genomic_DNA"/>
</dbReference>
<comment type="caution">
    <text evidence="2">The sequence shown here is derived from an EMBL/GenBank/DDBJ whole genome shotgun (WGS) entry which is preliminary data.</text>
</comment>
<gene>
    <name evidence="2" type="ORF">PXEA_LOCUS25150</name>
</gene>